<protein>
    <submittedName>
        <fullName evidence="2">Uncharacterized protein</fullName>
    </submittedName>
</protein>
<dbReference type="AlphaFoldDB" id="A0A376MQ00"/>
<gene>
    <name evidence="2" type="ORF">NCTC11112_02533</name>
</gene>
<dbReference type="Proteomes" id="UP000254817">
    <property type="component" value="Unassembled WGS sequence"/>
</dbReference>
<reference evidence="2 3" key="1">
    <citation type="submission" date="2018-06" db="EMBL/GenBank/DDBJ databases">
        <authorList>
            <consortium name="Pathogen Informatics"/>
            <person name="Doyle S."/>
        </authorList>
    </citation>
    <scope>NUCLEOTIDE SEQUENCE [LARGE SCALE GENOMIC DNA]</scope>
    <source>
        <strain evidence="2 3">NCTC11112</strain>
    </source>
</reference>
<keyword evidence="1" id="KW-0812">Transmembrane</keyword>
<keyword evidence="1" id="KW-1133">Transmembrane helix</keyword>
<feature type="transmembrane region" description="Helical" evidence="1">
    <location>
        <begin position="12"/>
        <end position="31"/>
    </location>
</feature>
<proteinExistence type="predicted"/>
<evidence type="ECO:0000313" key="3">
    <source>
        <dbReference type="Proteomes" id="UP000254817"/>
    </source>
</evidence>
<name>A0A376MQ00_ECOLX</name>
<organism evidence="2 3">
    <name type="scientific">Escherichia coli</name>
    <dbReference type="NCBI Taxonomy" id="562"/>
    <lineage>
        <taxon>Bacteria</taxon>
        <taxon>Pseudomonadati</taxon>
        <taxon>Pseudomonadota</taxon>
        <taxon>Gammaproteobacteria</taxon>
        <taxon>Enterobacterales</taxon>
        <taxon>Enterobacteriaceae</taxon>
        <taxon>Escherichia</taxon>
    </lineage>
</organism>
<accession>A0A376MQ00</accession>
<keyword evidence="1" id="KW-0472">Membrane</keyword>
<evidence type="ECO:0000256" key="1">
    <source>
        <dbReference type="SAM" id="Phobius"/>
    </source>
</evidence>
<sequence>MNLVPDSESKISSIMLIFVCFVWFGEKYTLFCTLSPFCCEKGIKPGCWKMR</sequence>
<evidence type="ECO:0000313" key="2">
    <source>
        <dbReference type="EMBL" id="STG52044.1"/>
    </source>
</evidence>
<dbReference type="EMBL" id="UGAW01000001">
    <property type="protein sequence ID" value="STG52044.1"/>
    <property type="molecule type" value="Genomic_DNA"/>
</dbReference>